<reference evidence="2" key="1">
    <citation type="journal article" date="2021" name="Proc. Natl. Acad. Sci. U.S.A.">
        <title>A Catalog of Tens of Thousands of Viruses from Human Metagenomes Reveals Hidden Associations with Chronic Diseases.</title>
        <authorList>
            <person name="Tisza M.J."/>
            <person name="Buck C.B."/>
        </authorList>
    </citation>
    <scope>NUCLEOTIDE SEQUENCE</scope>
    <source>
        <strain evidence="2">CtOiG6</strain>
    </source>
</reference>
<dbReference type="CDD" id="cd01646">
    <property type="entry name" value="RT_Bac_retron_I"/>
    <property type="match status" value="1"/>
</dbReference>
<organism evidence="2">
    <name type="scientific">Siphoviridae sp. ctOiG6</name>
    <dbReference type="NCBI Taxonomy" id="2826313"/>
    <lineage>
        <taxon>Viruses</taxon>
        <taxon>Duplodnaviria</taxon>
        <taxon>Heunggongvirae</taxon>
        <taxon>Uroviricota</taxon>
        <taxon>Caudoviricetes</taxon>
    </lineage>
</organism>
<dbReference type="InterPro" id="IPR051083">
    <property type="entry name" value="GrpII_Intron_Splice-Mob/Def"/>
</dbReference>
<dbReference type="EMBL" id="BK015038">
    <property type="protein sequence ID" value="DAD88226.1"/>
    <property type="molecule type" value="Genomic_DNA"/>
</dbReference>
<protein>
    <recommendedName>
        <fullName evidence="1">Reverse transcriptase domain-containing protein</fullName>
    </recommendedName>
</protein>
<dbReference type="PROSITE" id="PS50878">
    <property type="entry name" value="RT_POL"/>
    <property type="match status" value="1"/>
</dbReference>
<dbReference type="PANTHER" id="PTHR34047:SF8">
    <property type="entry name" value="PROTEIN YKFC"/>
    <property type="match status" value="1"/>
</dbReference>
<evidence type="ECO:0000313" key="2">
    <source>
        <dbReference type="EMBL" id="DAD88226.1"/>
    </source>
</evidence>
<dbReference type="PANTHER" id="PTHR34047">
    <property type="entry name" value="NUCLEAR INTRON MATURASE 1, MITOCHONDRIAL-RELATED"/>
    <property type="match status" value="1"/>
</dbReference>
<evidence type="ECO:0000259" key="1">
    <source>
        <dbReference type="PROSITE" id="PS50878"/>
    </source>
</evidence>
<dbReference type="SUPFAM" id="SSF56672">
    <property type="entry name" value="DNA/RNA polymerases"/>
    <property type="match status" value="1"/>
</dbReference>
<name>A0A8S5N1T1_9CAUD</name>
<dbReference type="InterPro" id="IPR043502">
    <property type="entry name" value="DNA/RNA_pol_sf"/>
</dbReference>
<dbReference type="Pfam" id="PF00078">
    <property type="entry name" value="RVT_1"/>
    <property type="match status" value="1"/>
</dbReference>
<proteinExistence type="predicted"/>
<dbReference type="InterPro" id="IPR000477">
    <property type="entry name" value="RT_dom"/>
</dbReference>
<sequence>MGYRRLKIRKQRNMKRIDNLYDKIISLKNLRLADENARRGKTNTYGVKVHDKNREQNLLALHEALLTKTFKTSPYDVFTIYEPKERIIYRLPYYPDRIVHHAVMNVLEPIWVRLFTYNTYSCIKGRGIEGCARRVDKIIKSFEGKPLFCLKIDIKKCYPSMRHRVLKRLIRRKIKDKDLLWLLDEIIDSASMDDAGRPLTEADKAQSDPEDAHGLPIGNYLSQYLANLCFCYFMHWVNEQLAELVKEALRLTVKPRIECTEYADDITFYAESKAVLHEVLKLIRVQLEDGLSLKIKGNYQIFPVAKNRYDRHGRALDYVGYKFFREQKLMRKSIKQNFCREAARLNKREKPLSQKAYKQAVCPWLGWAKHSNSRHLLKTIIKQKYYGIL</sequence>
<feature type="domain" description="Reverse transcriptase" evidence="1">
    <location>
        <begin position="1"/>
        <end position="323"/>
    </location>
</feature>
<accession>A0A8S5N1T1</accession>